<dbReference type="GO" id="GO:0016020">
    <property type="term" value="C:membrane"/>
    <property type="evidence" value="ECO:0007669"/>
    <property type="project" value="TreeGrafter"/>
</dbReference>
<keyword evidence="3" id="KW-1185">Reference proteome</keyword>
<keyword evidence="2" id="KW-0378">Hydrolase</keyword>
<dbReference type="GO" id="GO:0046464">
    <property type="term" value="P:acylglycerol catabolic process"/>
    <property type="evidence" value="ECO:0007669"/>
    <property type="project" value="TreeGrafter"/>
</dbReference>
<dbReference type="GO" id="GO:0047372">
    <property type="term" value="F:monoacylglycerol lipase activity"/>
    <property type="evidence" value="ECO:0007669"/>
    <property type="project" value="TreeGrafter"/>
</dbReference>
<reference evidence="3" key="1">
    <citation type="journal article" date="2013" name="PLoS Pathog.">
        <title>Deciphering the cryptic genome: genome-wide analyses of the rice pathogen Fusarium fujikuroi reveal complex regulation of secondary metabolism and novel metabolites.</title>
        <authorList>
            <person name="Wiemann P."/>
            <person name="Sieber C.M."/>
            <person name="von Bargen K.W."/>
            <person name="Studt L."/>
            <person name="Niehaus E.M."/>
            <person name="Espino J.J."/>
            <person name="Huss K."/>
            <person name="Michielse C.B."/>
            <person name="Albermann S."/>
            <person name="Wagner D."/>
            <person name="Bergner S.V."/>
            <person name="Connolly L.R."/>
            <person name="Fischer A."/>
            <person name="Reuter G."/>
            <person name="Kleigrewe K."/>
            <person name="Bald T."/>
            <person name="Wingfield B.D."/>
            <person name="Ophir R."/>
            <person name="Freeman S."/>
            <person name="Hippler M."/>
            <person name="Smith K.M."/>
            <person name="Brown D.W."/>
            <person name="Proctor R.H."/>
            <person name="Munsterkotter M."/>
            <person name="Freitag M."/>
            <person name="Humpf H.U."/>
            <person name="Guldener U."/>
            <person name="Tudzynski B."/>
        </authorList>
    </citation>
    <scope>NUCLEOTIDE SEQUENCE [LARGE SCALE GENOMIC DNA]</scope>
    <source>
        <strain evidence="3">CBS 195.34 / IMI 58289 / NRRL A-6831</strain>
    </source>
</reference>
<dbReference type="RefSeq" id="XP_023437230.1">
    <property type="nucleotide sequence ID" value="XM_023569465.1"/>
</dbReference>
<dbReference type="Proteomes" id="UP000016800">
    <property type="component" value="Chromosome X"/>
</dbReference>
<evidence type="ECO:0000313" key="3">
    <source>
        <dbReference type="Proteomes" id="UP000016800"/>
    </source>
</evidence>
<dbReference type="InterPro" id="IPR029058">
    <property type="entry name" value="AB_hydrolase_fold"/>
</dbReference>
<dbReference type="AlphaFoldDB" id="S0EMN2"/>
<dbReference type="InterPro" id="IPR050266">
    <property type="entry name" value="AB_hydrolase_sf"/>
</dbReference>
<dbReference type="Pfam" id="PF12697">
    <property type="entry name" value="Abhydrolase_6"/>
    <property type="match status" value="1"/>
</dbReference>
<gene>
    <name evidence="2" type="ORF">FFUJ_10656</name>
</gene>
<dbReference type="PANTHER" id="PTHR43798">
    <property type="entry name" value="MONOACYLGLYCEROL LIPASE"/>
    <property type="match status" value="1"/>
</dbReference>
<dbReference type="EMBL" id="HF679032">
    <property type="protein sequence ID" value="CCT75152.1"/>
    <property type="molecule type" value="Genomic_DNA"/>
</dbReference>
<dbReference type="PRINTS" id="PR00111">
    <property type="entry name" value="ABHYDROLASE"/>
</dbReference>
<dbReference type="InterPro" id="IPR000073">
    <property type="entry name" value="AB_hydrolase_1"/>
</dbReference>
<proteinExistence type="predicted"/>
<dbReference type="PANTHER" id="PTHR43798:SF5">
    <property type="entry name" value="MONOACYLGLYCEROL LIPASE ABHD6"/>
    <property type="match status" value="1"/>
</dbReference>
<organism evidence="2 3">
    <name type="scientific">Gibberella fujikuroi (strain CBS 195.34 / IMI 58289 / NRRL A-6831)</name>
    <name type="common">Bakanae and foot rot disease fungus</name>
    <name type="synonym">Fusarium fujikuroi</name>
    <dbReference type="NCBI Taxonomy" id="1279085"/>
    <lineage>
        <taxon>Eukaryota</taxon>
        <taxon>Fungi</taxon>
        <taxon>Dikarya</taxon>
        <taxon>Ascomycota</taxon>
        <taxon>Pezizomycotina</taxon>
        <taxon>Sordariomycetes</taxon>
        <taxon>Hypocreomycetidae</taxon>
        <taxon>Hypocreales</taxon>
        <taxon>Nectriaceae</taxon>
        <taxon>Fusarium</taxon>
        <taxon>Fusarium fujikuroi species complex</taxon>
    </lineage>
</organism>
<dbReference type="VEuPathDB" id="FungiDB:FFUJ_10656"/>
<dbReference type="SUPFAM" id="SSF53474">
    <property type="entry name" value="alpha/beta-Hydrolases"/>
    <property type="match status" value="1"/>
</dbReference>
<sequence length="286" mass="30880">MPFIKVQNKTLFYAQVDAETASKDDLVLVFIHGLGSSHSFYIPVMNQLATAGYSSIALDVYGSGLSVLSEAVEDPTFDTIASDVKALLEGLSIRLENAVAVGHSMGGIIVPKLALKCNLRGAYWPCAAKACDGRDLQYAHRDSQERQVNLKCSEYDLVLILGLEGMEPMAKTIPFAATGSKATLTQKAFIRALLLSQKPEGYIALCRAIAQADLPPYANIKCPVLVLSGEEDKTSPIPDAQKILKDWGCDDSSKSMHILPGVGHWHCIEAADEVGSKIQEFLPKLG</sequence>
<name>S0EMN2_GIBF5</name>
<protein>
    <submittedName>
        <fullName evidence="2">Related to alpha/beta hydrolase</fullName>
    </submittedName>
</protein>
<evidence type="ECO:0000313" key="2">
    <source>
        <dbReference type="EMBL" id="CCT75152.1"/>
    </source>
</evidence>
<evidence type="ECO:0000259" key="1">
    <source>
        <dbReference type="Pfam" id="PF12697"/>
    </source>
</evidence>
<dbReference type="HOGENOM" id="CLU_020336_50_3_1"/>
<dbReference type="GeneID" id="35404120"/>
<feature type="domain" description="AB hydrolase-1" evidence="1">
    <location>
        <begin position="28"/>
        <end position="274"/>
    </location>
</feature>
<dbReference type="STRING" id="1279085.S0EMN2"/>
<accession>S0EMN2</accession>
<dbReference type="Gene3D" id="3.40.50.1820">
    <property type="entry name" value="alpha/beta hydrolase"/>
    <property type="match status" value="1"/>
</dbReference>